<feature type="transmembrane region" description="Helical" evidence="3">
    <location>
        <begin position="894"/>
        <end position="915"/>
    </location>
</feature>
<dbReference type="InterPro" id="IPR037824">
    <property type="entry name" value="GH94N_2_NdvB"/>
</dbReference>
<dbReference type="InterPro" id="IPR037820">
    <property type="entry name" value="GH94N_NdvB"/>
</dbReference>
<dbReference type="CDD" id="cd11756">
    <property type="entry name" value="GH94N_ChvB_NdvB_1_like"/>
    <property type="match status" value="1"/>
</dbReference>
<dbReference type="GO" id="GO:0005975">
    <property type="term" value="P:carbohydrate metabolic process"/>
    <property type="evidence" value="ECO:0007669"/>
    <property type="project" value="InterPro"/>
</dbReference>
<sequence>MWTKYINRSLVEEEEIHTLYKIVRKANTKRFFLNRLDQSFKKIEKAYLKFNRDISKGQALPKGTDWLLDNFYLIELIYKELRANIKKEKKIVLKIIETGKYKGYPRVYLLVLELISQGSGSITEENLISFINDFQREDILALEEIVQFSRYITLGLMEWIGNISFNFLKINEAWGKVDNIDLSIEDNIEEIIENVPSMNSIQIEKIVRKIREEKENFQTILDRINKKLDYYGRSIEETLENEYTIQSKFKISLGYCMTSLRNLSSLNWENIFHSICIVERVLIEDPVKIYENMDSQSKSYYRHEIQRLADRFNVQEILLSKKALEFAKKEWEKGSRDKKAHIGYYLIDKGRERLFNFFNKSNKNPSIYLNPYSYYLPIVLFSLLITVLFSKYGYNKGNIYWGILIFFVIIVPTMTISINLFNYLYSKRFRPKVLPKVDYKEGIPKELATFVVIPTLLPNEDRVEELARNLEIYYLSNRLENIYFGIVGDFKDSDNKIALEDERIIDKGLKVIKELNDKYAADEEIFYFFHRERVYSATQERWMGWERKRGALVELNNLLIGDEDTSFNIISGDISKLKGKIKYIITLDADTKLPIEGAKKLIGTISHPLNKAIIDKGKKIVKEGYGIIQPRILVDIESSNKSLFTRIFAGAGGIDPYSTAVSDIYQDLFGEAIFTGKGIYDLEVFKKCINDVVPENAVLSHDLLEGSLIRVGLATDIELIDGYPEKYNSYIMRQHRWVRGDWQLIKWLAGEYGKSISSLSKWKILDNLRRSLLPVFLILTILLGLIFFPGNIFVWIGLALTVLLLPIIIMAIEALLHKKFKIDKMKLNGNIIYGYKTHLYQGLLTFMFLPHEGLMMVDAIVRTLYRVLVSKKNLLEWTTAFDMERKLGNDMTSYFKLMRGNFIISLILIVLTYIFNPSNTIISLIIGILWSLGPVVAYEISKEEIEITERGEEELKLLKEIGEKTWKFYETFTDSKNNFLPPDNFQEYPYNGVANRTSPTNIGFYLLSILSSRDMGFITTEKMVVLVELTLDTIEKMEKWEGHLYNWYDTETLEPLRPVFVSTVDSGNFISYLIVLKEGLKEYKEDFNEIKKVENLIDRIEDIIDNTKFTPLYDEVKDLFYIGYNVKEGKVLNSHYDLLASEARISSYIAISKGEVPLKHWERLGKSIIMENSHISLASWSGTMFEYLMPALVLKNYKNTLLDETYKTSINIQIDYGKKNNVPWGISESGFFAFDNRLNYQYKAFGVPALGFQRGLKDELVISPYSTFLALRFESEEVLANIKRLKEEGLEGEYGFYEAIDYSINRLPSHLDKGIVKSYMSHHQGMIFAAINNFINKDILIDRFHRDPQMKCGEFLLQEKIPLNPIISKEKENLEEIDIERKREEKLVKRIYGKEDLQDIKCHLLSSNTYTLMINNRGEGFSKNRDIFINRWRKDYLSIPHGQFIYIKDVKNNNLWSTTYAPTYKESDYYNVEFSTYKASFRRKDGHIETKMDIFPLPEEIGEIRKVRLINNGDEESILEAISYFEIVGEKLASDLAHPAFNNLFIKTEALEEEEGILANRRKRDEKGEDIWILHGVRMFNNGEEKFQYETNRGNFIGRGNSLDSPKGIFKGLTNTTGVVLDPIMSIGKKIKLKPKEKVDIFFITALTRTKDEAIEILKKYNNKSSIKMAIDLYKTKSQTEMGYLNLNRSNSKLYEGLLPYLFYLDENIKDSYASILKQNIKGKEGLWAYGISGDNPIILATIKSMEGIGTLIQLLDLHEYWSYKGLTVDLVILNEEDSIYYQPLFENIREIVYERRGKVVDIPGGVFIRNINTMPEEDLFLFFKWATIIIKTEEGPRIKKITTEPIPIREYNKELVEYPKKDMTLDLEYFNGYGGFSEDGKEYIIKLSKDVNTPLPWINVLANRDFGTIITEQGSGFTWSKNSRENKLTPWYNDPIIERPGEIVYLVDDNTGAIWTITPKPIRDDRDYMVTHGIGYTKFHHHSQGIEQELTVFVPLDDKVKINLIRLKNDTSEDRKISLYYYIRPVLGVSDEETEMLLETEIKENIFLVKNSTNSEFKGSTLFVGSSEMVKSYTGDRKEFLGVYPDYESPEGIRRERLSNNVGFGYNPCAVIEINIHIPADGEKEIVFLLGEDNDFEKGYQVIAKYRDIQVAKNALIAVKEFWNKILSTIQVRTPDNTMNYLMNYWLMYQTIACRIWGRAGFYQVGGAFGARDQMQDVVNAIYHMPEKTRKQILRNCKHQYREGDIQHWWHPIPDSEVHKGIRSKYSDDLLWLPLGVATYIKVTGDKSILEEKIPFIESPILQEAEEERYEVPTISEDIGTVYEHCIRAIDKSLNFGERDLPLMGGGDWNDGMNRVGYKGKGESVWLGWFIAKVLKDFIPICNIVGDFERIKKYKGIIEKLKNALETNAWDGEWYKRAFFDNGTPIGSKENSECTIDSIAQSWSVISHYRG</sequence>
<dbReference type="SMART" id="SM01068">
    <property type="entry name" value="CBM_X"/>
    <property type="match status" value="2"/>
</dbReference>
<accession>A0A1M4PKF1</accession>
<evidence type="ECO:0000256" key="2">
    <source>
        <dbReference type="ARBA" id="ARBA00022679"/>
    </source>
</evidence>
<feature type="transmembrane region" description="Helical" evidence="3">
    <location>
        <begin position="372"/>
        <end position="393"/>
    </location>
</feature>
<name>A0A1M4PKF1_9FIRM</name>
<dbReference type="Pfam" id="PF10091">
    <property type="entry name" value="Glycoamylase"/>
    <property type="match status" value="1"/>
</dbReference>
<evidence type="ECO:0000313" key="8">
    <source>
        <dbReference type="Proteomes" id="UP000245423"/>
    </source>
</evidence>
<dbReference type="Gene3D" id="1.50.10.10">
    <property type="match status" value="1"/>
</dbReference>
<dbReference type="CDD" id="cd11753">
    <property type="entry name" value="GH94N_ChvB_NdvB_2_like"/>
    <property type="match status" value="1"/>
</dbReference>
<dbReference type="RefSeq" id="WP_109840440.1">
    <property type="nucleotide sequence ID" value="NZ_LT669839.1"/>
</dbReference>
<evidence type="ECO:0000259" key="6">
    <source>
        <dbReference type="Pfam" id="PF17167"/>
    </source>
</evidence>
<proteinExistence type="predicted"/>
<feature type="domain" description="Glycosyl hydrolase 94 supersandwich" evidence="4">
    <location>
        <begin position="1882"/>
        <end position="2149"/>
    </location>
</feature>
<dbReference type="Proteomes" id="UP000245423">
    <property type="component" value="Chromosome 1"/>
</dbReference>
<dbReference type="InterPro" id="IPR037018">
    <property type="entry name" value="GH65_N"/>
</dbReference>
<dbReference type="GO" id="GO:0016757">
    <property type="term" value="F:glycosyltransferase activity"/>
    <property type="evidence" value="ECO:0007669"/>
    <property type="project" value="UniProtKB-KW"/>
</dbReference>
<keyword evidence="3" id="KW-1133">Transmembrane helix</keyword>
<dbReference type="InterPro" id="IPR012341">
    <property type="entry name" value="6hp_glycosidase-like_sf"/>
</dbReference>
<reference evidence="7 8" key="1">
    <citation type="submission" date="2016-11" db="EMBL/GenBank/DDBJ databases">
        <authorList>
            <person name="Manzoor S."/>
        </authorList>
    </citation>
    <scope>NUCLEOTIDE SEQUENCE [LARGE SCALE GENOMIC DNA]</scope>
    <source>
        <strain evidence="7">Clostridium ultunense strain Esp</strain>
    </source>
</reference>
<dbReference type="Gene3D" id="2.70.98.40">
    <property type="entry name" value="Glycoside hydrolase, family 65, N-terminal domain"/>
    <property type="match status" value="2"/>
</dbReference>
<dbReference type="PANTHER" id="PTHR37469:SF2">
    <property type="entry name" value="CELLOBIONIC ACID PHOSPHORYLASE"/>
    <property type="match status" value="1"/>
</dbReference>
<evidence type="ECO:0000259" key="5">
    <source>
        <dbReference type="Pfam" id="PF10091"/>
    </source>
</evidence>
<dbReference type="InterPro" id="IPR052047">
    <property type="entry name" value="GH94_Enzymes"/>
</dbReference>
<dbReference type="InterPro" id="IPR010383">
    <property type="entry name" value="Glyco_hydrolase_94_b-supersand"/>
</dbReference>
<dbReference type="Pfam" id="PF17167">
    <property type="entry name" value="Glyco_hydro_94"/>
    <property type="match status" value="1"/>
</dbReference>
<evidence type="ECO:0000259" key="4">
    <source>
        <dbReference type="Pfam" id="PF06165"/>
    </source>
</evidence>
<dbReference type="InterPro" id="IPR033432">
    <property type="entry name" value="GH94_catalytic"/>
</dbReference>
<keyword evidence="2" id="KW-0808">Transferase</keyword>
<dbReference type="SUPFAM" id="SSF48208">
    <property type="entry name" value="Six-hairpin glycosidases"/>
    <property type="match status" value="1"/>
</dbReference>
<dbReference type="InterPro" id="IPR019282">
    <property type="entry name" value="Glycoamylase-like_cons_dom"/>
</dbReference>
<dbReference type="Pfam" id="PF06165">
    <property type="entry name" value="GH94_b-supersand"/>
    <property type="match status" value="2"/>
</dbReference>
<organism evidence="7 8">
    <name type="scientific">[Clostridium] ultunense Esp</name>
    <dbReference type="NCBI Taxonomy" id="1288971"/>
    <lineage>
        <taxon>Bacteria</taxon>
        <taxon>Bacillati</taxon>
        <taxon>Bacillota</taxon>
        <taxon>Tissierellia</taxon>
        <taxon>Tissierellales</taxon>
        <taxon>Tepidimicrobiaceae</taxon>
        <taxon>Schnuerera</taxon>
    </lineage>
</organism>
<dbReference type="GO" id="GO:0030246">
    <property type="term" value="F:carbohydrate binding"/>
    <property type="evidence" value="ECO:0007669"/>
    <property type="project" value="InterPro"/>
</dbReference>
<dbReference type="OrthoDB" id="9769991at2"/>
<feature type="domain" description="Glycoamylase-like" evidence="5">
    <location>
        <begin position="1135"/>
        <end position="1346"/>
    </location>
</feature>
<keyword evidence="1" id="KW-0328">Glycosyltransferase</keyword>
<evidence type="ECO:0000313" key="7">
    <source>
        <dbReference type="EMBL" id="SHD75935.1"/>
    </source>
</evidence>
<dbReference type="SUPFAM" id="SSF74650">
    <property type="entry name" value="Galactose mutarotase-like"/>
    <property type="match status" value="2"/>
</dbReference>
<dbReference type="EMBL" id="LT669839">
    <property type="protein sequence ID" value="SHD75935.1"/>
    <property type="molecule type" value="Genomic_DNA"/>
</dbReference>
<feature type="transmembrane region" description="Helical" evidence="3">
    <location>
        <begin position="771"/>
        <end position="788"/>
    </location>
</feature>
<keyword evidence="8" id="KW-1185">Reference proteome</keyword>
<evidence type="ECO:0008006" key="9">
    <source>
        <dbReference type="Google" id="ProtNLM"/>
    </source>
</evidence>
<dbReference type="InterPro" id="IPR011013">
    <property type="entry name" value="Gal_mutarotase_sf_dom"/>
</dbReference>
<feature type="transmembrane region" description="Helical" evidence="3">
    <location>
        <begin position="399"/>
        <end position="425"/>
    </location>
</feature>
<keyword evidence="3" id="KW-0472">Membrane</keyword>
<protein>
    <recommendedName>
        <fullName evidence="9">Glycosyltransferase 36</fullName>
    </recommendedName>
</protein>
<dbReference type="PANTHER" id="PTHR37469">
    <property type="entry name" value="CELLOBIONIC ACID PHOSPHORYLASE-RELATED"/>
    <property type="match status" value="1"/>
</dbReference>
<dbReference type="Gene3D" id="1.50.10.140">
    <property type="match status" value="1"/>
</dbReference>
<keyword evidence="3" id="KW-0812">Transmembrane</keyword>
<feature type="domain" description="Glycosyl hydrolase 94 catalytic" evidence="6">
    <location>
        <begin position="2163"/>
        <end position="2448"/>
    </location>
</feature>
<feature type="domain" description="Glycosyl hydrolase 94 supersandwich" evidence="4">
    <location>
        <begin position="1388"/>
        <end position="1663"/>
    </location>
</feature>
<dbReference type="InterPro" id="IPR008928">
    <property type="entry name" value="6-hairpin_glycosidase_sf"/>
</dbReference>
<feature type="transmembrane region" description="Helical" evidence="3">
    <location>
        <begin position="794"/>
        <end position="816"/>
    </location>
</feature>
<evidence type="ECO:0000256" key="3">
    <source>
        <dbReference type="SAM" id="Phobius"/>
    </source>
</evidence>
<gene>
    <name evidence="7" type="ORF">CUESP1_0549</name>
</gene>
<evidence type="ECO:0000256" key="1">
    <source>
        <dbReference type="ARBA" id="ARBA00022676"/>
    </source>
</evidence>